<name>A0A0K3CNQ3_RHOTO</name>
<evidence type="ECO:0000259" key="7">
    <source>
        <dbReference type="Pfam" id="PF01048"/>
    </source>
</evidence>
<keyword evidence="5" id="KW-0808">Transferase</keyword>
<dbReference type="STRING" id="5286.A0A0K3CNQ3"/>
<dbReference type="NCBIfam" id="TIGR01697">
    <property type="entry name" value="PNPH-PUNA-XAPA"/>
    <property type="match status" value="1"/>
</dbReference>
<comment type="similarity">
    <text evidence="2">Belongs to the PNP/MTAP phosphorylase family.</text>
</comment>
<dbReference type="Pfam" id="PF01048">
    <property type="entry name" value="PNP_UDP_1"/>
    <property type="match status" value="1"/>
</dbReference>
<dbReference type="GO" id="GO:0009116">
    <property type="term" value="P:nucleoside metabolic process"/>
    <property type="evidence" value="ECO:0007669"/>
    <property type="project" value="InterPro"/>
</dbReference>
<organism evidence="8 9">
    <name type="scientific">Rhodotorula toruloides</name>
    <name type="common">Yeast</name>
    <name type="synonym">Rhodosporidium toruloides</name>
    <dbReference type="NCBI Taxonomy" id="5286"/>
    <lineage>
        <taxon>Eukaryota</taxon>
        <taxon>Fungi</taxon>
        <taxon>Dikarya</taxon>
        <taxon>Basidiomycota</taxon>
        <taxon>Pucciniomycotina</taxon>
        <taxon>Microbotryomycetes</taxon>
        <taxon>Sporidiobolales</taxon>
        <taxon>Sporidiobolaceae</taxon>
        <taxon>Rhodotorula</taxon>
    </lineage>
</organism>
<dbReference type="InterPro" id="IPR035994">
    <property type="entry name" value="Nucleoside_phosphorylase_sf"/>
</dbReference>
<feature type="domain" description="Nucleoside phosphorylase" evidence="7">
    <location>
        <begin position="62"/>
        <end position="284"/>
    </location>
</feature>
<evidence type="ECO:0000256" key="3">
    <source>
        <dbReference type="ARBA" id="ARBA00011886"/>
    </source>
</evidence>
<dbReference type="GO" id="GO:0004731">
    <property type="term" value="F:purine-nucleoside phosphorylase activity"/>
    <property type="evidence" value="ECO:0007669"/>
    <property type="project" value="UniProtKB-EC"/>
</dbReference>
<evidence type="ECO:0000313" key="8">
    <source>
        <dbReference type="EMBL" id="CTR08791.1"/>
    </source>
</evidence>
<dbReference type="OMA" id="NIPTHHV"/>
<reference evidence="8 9" key="1">
    <citation type="submission" date="2015-07" db="EMBL/GenBank/DDBJ databases">
        <authorList>
            <person name="Cajimat M.N.B."/>
            <person name="Milazzo M.L."/>
            <person name="Fulhorst C.F."/>
        </authorList>
    </citation>
    <scope>NUCLEOTIDE SEQUENCE [LARGE SCALE GENOMIC DNA]</scope>
    <source>
        <strain evidence="8">Single colony</strain>
    </source>
</reference>
<evidence type="ECO:0000313" key="9">
    <source>
        <dbReference type="Proteomes" id="UP000199069"/>
    </source>
</evidence>
<evidence type="ECO:0000256" key="2">
    <source>
        <dbReference type="ARBA" id="ARBA00006751"/>
    </source>
</evidence>
<dbReference type="EC" id="2.4.2.1" evidence="3"/>
<dbReference type="Proteomes" id="UP000199069">
    <property type="component" value="Unassembled WGS sequence"/>
</dbReference>
<gene>
    <name evidence="8" type="primary">FGENESH: predicted gene_8.507</name>
    <name evidence="8" type="ORF">BN2166_0046520</name>
</gene>
<accession>A0A0K3CNQ3</accession>
<proteinExistence type="inferred from homology"/>
<evidence type="ECO:0000256" key="4">
    <source>
        <dbReference type="ARBA" id="ARBA00022676"/>
    </source>
</evidence>
<dbReference type="SUPFAM" id="SSF53167">
    <property type="entry name" value="Purine and uridine phosphorylases"/>
    <property type="match status" value="1"/>
</dbReference>
<dbReference type="EMBL" id="CWKI01000008">
    <property type="protein sequence ID" value="CTR08791.1"/>
    <property type="molecule type" value="Genomic_DNA"/>
</dbReference>
<keyword evidence="4" id="KW-0328">Glycosyltransferase</keyword>
<dbReference type="PANTHER" id="PTHR11904:SF9">
    <property type="entry name" value="PURINE NUCLEOSIDE PHOSPHORYLASE-RELATED"/>
    <property type="match status" value="1"/>
</dbReference>
<dbReference type="PANTHER" id="PTHR11904">
    <property type="entry name" value="METHYLTHIOADENOSINE/PURINE NUCLEOSIDE PHOSPHORYLASE"/>
    <property type="match status" value="1"/>
</dbReference>
<protein>
    <recommendedName>
        <fullName evidence="3">purine-nucleoside phosphorylase</fullName>
        <ecNumber evidence="3">2.4.2.1</ecNumber>
    </recommendedName>
    <alternativeName>
        <fullName evidence="6">Inosine-guanosine phosphorylase</fullName>
    </alternativeName>
</protein>
<evidence type="ECO:0000256" key="1">
    <source>
        <dbReference type="ARBA" id="ARBA00005058"/>
    </source>
</evidence>
<comment type="pathway">
    <text evidence="1">Purine metabolism; purine nucleoside salvage.</text>
</comment>
<sequence length="372" mass="40111">MPSDLSQDALVPDLSALPRLADPLPSPLHSSHPIDIARLPGSYYSALVAIRERLPKELRTPKVAIVCGSGLQGLAEVLKDRVLVSYSDIDGFGESTVRGHQSALAFGFLGKNRTPVVCQLGRLHAYEGHKLEDVVYPIRILRLLGASIAILTNAAGGLNSSLLKVGSIVALVDHISLPSLTSMNPLIGSNKDQFGPRFPPMSDAYDYPLRLSLFRAAHELGLLEEAKVEETGGVVEGVYAWVAGPTYETRAEQRFLKAAGADVVGMSTVPEVIAARVLTLSLCTNMVVATPYRLAAPVAKAENDPAFGANEGLQRVRTAVGEVLQKEEVANHQEVLDVSARRADDMRTLVERTIERVFGEDAEEHGDIVLRN</sequence>
<dbReference type="CDD" id="cd09009">
    <property type="entry name" value="PNP-EcPNPII_like"/>
    <property type="match status" value="1"/>
</dbReference>
<dbReference type="UniPathway" id="UPA00606"/>
<dbReference type="NCBIfam" id="NF006054">
    <property type="entry name" value="PRK08202.1"/>
    <property type="match status" value="1"/>
</dbReference>
<evidence type="ECO:0000256" key="5">
    <source>
        <dbReference type="ARBA" id="ARBA00022679"/>
    </source>
</evidence>
<keyword evidence="9" id="KW-1185">Reference proteome</keyword>
<dbReference type="GO" id="GO:0005737">
    <property type="term" value="C:cytoplasm"/>
    <property type="evidence" value="ECO:0007669"/>
    <property type="project" value="TreeGrafter"/>
</dbReference>
<evidence type="ECO:0000256" key="6">
    <source>
        <dbReference type="ARBA" id="ARBA00031036"/>
    </source>
</evidence>
<dbReference type="Gene3D" id="3.40.50.1580">
    <property type="entry name" value="Nucleoside phosphorylase domain"/>
    <property type="match status" value="1"/>
</dbReference>
<dbReference type="InterPro" id="IPR011268">
    <property type="entry name" value="Purine_phosphorylase"/>
</dbReference>
<dbReference type="InterPro" id="IPR000845">
    <property type="entry name" value="Nucleoside_phosphorylase_d"/>
</dbReference>
<dbReference type="AlphaFoldDB" id="A0A0K3CNQ3"/>